<dbReference type="SUPFAM" id="SSF160935">
    <property type="entry name" value="VPA0735-like"/>
    <property type="match status" value="1"/>
</dbReference>
<keyword evidence="2" id="KW-1185">Reference proteome</keyword>
<evidence type="ECO:0000313" key="2">
    <source>
        <dbReference type="Proteomes" id="UP000635996"/>
    </source>
</evidence>
<name>A0ABX0YV86_STRTL</name>
<dbReference type="EMBL" id="JAATEL010000023">
    <property type="protein sequence ID" value="NJP16532.1"/>
    <property type="molecule type" value="Genomic_DNA"/>
</dbReference>
<dbReference type="RefSeq" id="WP_125497521.1">
    <property type="nucleotide sequence ID" value="NZ_BMVZ01000016.1"/>
</dbReference>
<proteinExistence type="predicted"/>
<protein>
    <submittedName>
        <fullName evidence="1">Uncharacterized protein</fullName>
    </submittedName>
</protein>
<accession>A0ABX0YV86</accession>
<sequence length="95" mass="10177">MTTPADDLRTLAHEAYVYLYPLVTMDVTREMRVSRPAGSAPGAGPPNRFHHLRAFPAADFRAVVRPGDARHAETSTAAAVLGAHKRSAVGLISPD</sequence>
<reference evidence="1 2" key="1">
    <citation type="submission" date="2020-03" db="EMBL/GenBank/DDBJ databases">
        <title>WGS of actinomycetes isolated from Thailand.</title>
        <authorList>
            <person name="Thawai C."/>
        </authorList>
    </citation>
    <scope>NUCLEOTIDE SEQUENCE [LARGE SCALE GENOMIC DNA]</scope>
    <source>
        <strain evidence="1 2">NBRC 13905</strain>
    </source>
</reference>
<comment type="caution">
    <text evidence="1">The sequence shown here is derived from an EMBL/GenBank/DDBJ whole genome shotgun (WGS) entry which is preliminary data.</text>
</comment>
<evidence type="ECO:0000313" key="1">
    <source>
        <dbReference type="EMBL" id="NJP16532.1"/>
    </source>
</evidence>
<dbReference type="Proteomes" id="UP000635996">
    <property type="component" value="Unassembled WGS sequence"/>
</dbReference>
<organism evidence="1 2">
    <name type="scientific">Streptomyces thermoviolaceus subsp. thermoviolaceus</name>
    <dbReference type="NCBI Taxonomy" id="66860"/>
    <lineage>
        <taxon>Bacteria</taxon>
        <taxon>Bacillati</taxon>
        <taxon>Actinomycetota</taxon>
        <taxon>Actinomycetes</taxon>
        <taxon>Kitasatosporales</taxon>
        <taxon>Streptomycetaceae</taxon>
        <taxon>Streptomyces</taxon>
    </lineage>
</organism>
<gene>
    <name evidence="1" type="ORF">HCJ95_20200</name>
</gene>